<name>A0A382IZH7_9ZZZZ</name>
<dbReference type="InterPro" id="IPR002176">
    <property type="entry name" value="X-over_junc_endoDNase_RuvC"/>
</dbReference>
<dbReference type="InterPro" id="IPR020563">
    <property type="entry name" value="X-over_junc_endoDNase_Mg_BS"/>
</dbReference>
<keyword evidence="10" id="KW-0233">DNA recombination</keyword>
<protein>
    <submittedName>
        <fullName evidence="12">Uncharacterized protein</fullName>
    </submittedName>
</protein>
<dbReference type="PANTHER" id="PTHR30194">
    <property type="entry name" value="CROSSOVER JUNCTION ENDODEOXYRIBONUCLEASE RUVC"/>
    <property type="match status" value="1"/>
</dbReference>
<dbReference type="AlphaFoldDB" id="A0A382IZH7"/>
<gene>
    <name evidence="12" type="ORF">METZ01_LOCUS257812</name>
</gene>
<keyword evidence="3" id="KW-0540">Nuclease</keyword>
<keyword evidence="11" id="KW-0234">DNA repair</keyword>
<evidence type="ECO:0000256" key="1">
    <source>
        <dbReference type="ARBA" id="ARBA00009518"/>
    </source>
</evidence>
<evidence type="ECO:0000313" key="12">
    <source>
        <dbReference type="EMBL" id="SVC04958.1"/>
    </source>
</evidence>
<dbReference type="SUPFAM" id="SSF53098">
    <property type="entry name" value="Ribonuclease H-like"/>
    <property type="match status" value="1"/>
</dbReference>
<dbReference type="PROSITE" id="PS01321">
    <property type="entry name" value="RUVC"/>
    <property type="match status" value="1"/>
</dbReference>
<evidence type="ECO:0000256" key="5">
    <source>
        <dbReference type="ARBA" id="ARBA00022759"/>
    </source>
</evidence>
<keyword evidence="8" id="KW-0460">Magnesium</keyword>
<keyword evidence="7" id="KW-0378">Hydrolase</keyword>
<dbReference type="GO" id="GO:0003677">
    <property type="term" value="F:DNA binding"/>
    <property type="evidence" value="ECO:0007669"/>
    <property type="project" value="UniProtKB-KW"/>
</dbReference>
<keyword evidence="4" id="KW-0479">Metal-binding</keyword>
<dbReference type="InterPro" id="IPR012337">
    <property type="entry name" value="RNaseH-like_sf"/>
</dbReference>
<dbReference type="PRINTS" id="PR00696">
    <property type="entry name" value="RSOLVASERUVC"/>
</dbReference>
<reference evidence="12" key="1">
    <citation type="submission" date="2018-05" db="EMBL/GenBank/DDBJ databases">
        <authorList>
            <person name="Lanie J.A."/>
            <person name="Ng W.-L."/>
            <person name="Kazmierczak K.M."/>
            <person name="Andrzejewski T.M."/>
            <person name="Davidsen T.M."/>
            <person name="Wayne K.J."/>
            <person name="Tettelin H."/>
            <person name="Glass J.I."/>
            <person name="Rusch D."/>
            <person name="Podicherti R."/>
            <person name="Tsui H.-C.T."/>
            <person name="Winkler M.E."/>
        </authorList>
    </citation>
    <scope>NUCLEOTIDE SEQUENCE</scope>
</reference>
<proteinExistence type="inferred from homology"/>
<keyword evidence="6" id="KW-0227">DNA damage</keyword>
<dbReference type="FunFam" id="3.30.420.10:FF:000002">
    <property type="entry name" value="Crossover junction endodeoxyribonuclease RuvC"/>
    <property type="match status" value="1"/>
</dbReference>
<sequence length="176" mass="18217">MFVLGVDPGLTRCGYGVVSRAGRHLEAVAAGVVRTDPAADLAVRLAELHGEVVALVEEYQPDEVAVERVLFQVNVRSAMQTGQASGVVMAAAAAAGCPVALYSPNEVKNAVAGWGGADKDQVEQMVRGQLGITARLRPVDAADAVAVALCHLAVVPPVRQVAVTAAIEHETSVTSR</sequence>
<evidence type="ECO:0000256" key="2">
    <source>
        <dbReference type="ARBA" id="ARBA00022490"/>
    </source>
</evidence>
<dbReference type="HAMAP" id="MF_00034">
    <property type="entry name" value="RuvC"/>
    <property type="match status" value="1"/>
</dbReference>
<dbReference type="GO" id="GO:0006310">
    <property type="term" value="P:DNA recombination"/>
    <property type="evidence" value="ECO:0007669"/>
    <property type="project" value="UniProtKB-KW"/>
</dbReference>
<evidence type="ECO:0000256" key="8">
    <source>
        <dbReference type="ARBA" id="ARBA00022842"/>
    </source>
</evidence>
<evidence type="ECO:0000256" key="4">
    <source>
        <dbReference type="ARBA" id="ARBA00022723"/>
    </source>
</evidence>
<dbReference type="InterPro" id="IPR036397">
    <property type="entry name" value="RNaseH_sf"/>
</dbReference>
<evidence type="ECO:0000256" key="6">
    <source>
        <dbReference type="ARBA" id="ARBA00022763"/>
    </source>
</evidence>
<keyword evidence="2" id="KW-0963">Cytoplasm</keyword>
<dbReference type="Pfam" id="PF02075">
    <property type="entry name" value="RuvC"/>
    <property type="match status" value="1"/>
</dbReference>
<comment type="similarity">
    <text evidence="1">Belongs to the RuvC family.</text>
</comment>
<dbReference type="GO" id="GO:0006281">
    <property type="term" value="P:DNA repair"/>
    <property type="evidence" value="ECO:0007669"/>
    <property type="project" value="UniProtKB-KW"/>
</dbReference>
<dbReference type="NCBIfam" id="TIGR00228">
    <property type="entry name" value="ruvC"/>
    <property type="match status" value="1"/>
</dbReference>
<dbReference type="Gene3D" id="3.30.420.10">
    <property type="entry name" value="Ribonuclease H-like superfamily/Ribonuclease H"/>
    <property type="match status" value="1"/>
</dbReference>
<evidence type="ECO:0000256" key="3">
    <source>
        <dbReference type="ARBA" id="ARBA00022722"/>
    </source>
</evidence>
<evidence type="ECO:0000256" key="10">
    <source>
        <dbReference type="ARBA" id="ARBA00023172"/>
    </source>
</evidence>
<evidence type="ECO:0000256" key="9">
    <source>
        <dbReference type="ARBA" id="ARBA00023125"/>
    </source>
</evidence>
<dbReference type="CDD" id="cd16962">
    <property type="entry name" value="RuvC"/>
    <property type="match status" value="1"/>
</dbReference>
<accession>A0A382IZH7</accession>
<evidence type="ECO:0000256" key="7">
    <source>
        <dbReference type="ARBA" id="ARBA00022801"/>
    </source>
</evidence>
<dbReference type="PANTHER" id="PTHR30194:SF3">
    <property type="entry name" value="CROSSOVER JUNCTION ENDODEOXYRIBONUCLEASE RUVC"/>
    <property type="match status" value="1"/>
</dbReference>
<dbReference type="GO" id="GO:0008821">
    <property type="term" value="F:crossover junction DNA endonuclease activity"/>
    <property type="evidence" value="ECO:0007669"/>
    <property type="project" value="InterPro"/>
</dbReference>
<keyword evidence="5" id="KW-0255">Endonuclease</keyword>
<dbReference type="GO" id="GO:0046872">
    <property type="term" value="F:metal ion binding"/>
    <property type="evidence" value="ECO:0007669"/>
    <property type="project" value="UniProtKB-KW"/>
</dbReference>
<evidence type="ECO:0000256" key="11">
    <source>
        <dbReference type="ARBA" id="ARBA00023204"/>
    </source>
</evidence>
<dbReference type="EMBL" id="UINC01070650">
    <property type="protein sequence ID" value="SVC04958.1"/>
    <property type="molecule type" value="Genomic_DNA"/>
</dbReference>
<organism evidence="12">
    <name type="scientific">marine metagenome</name>
    <dbReference type="NCBI Taxonomy" id="408172"/>
    <lineage>
        <taxon>unclassified sequences</taxon>
        <taxon>metagenomes</taxon>
        <taxon>ecological metagenomes</taxon>
    </lineage>
</organism>
<keyword evidence="9" id="KW-0238">DNA-binding</keyword>